<dbReference type="AlphaFoldDB" id="A0A2W7QL74"/>
<name>A0A2W7QL74_9BACT</name>
<evidence type="ECO:0000313" key="2">
    <source>
        <dbReference type="Proteomes" id="UP000249115"/>
    </source>
</evidence>
<sequence>MDPLSAHPLQIDKSPLAYGWNNPIKYIDPDGRCPNGCSKGEKEKDIYAEGAVVQNRFGASQYNDGKWKVISRTPMTENSSEGIRINGFFGGGSNSGGVIQGEKSYSVSATLGLGGSIGSQLGGGAKSVLDNRGAYMPKGQIYGMNKEITLRTPITNINTTSKILNYARMGGKLLGVAGVVGTGVQVYGDWDKGKYYSAGTRAAVLGVGAGAALIPVVGWGVAAGIGVADYVWGDQFYNFVENQMR</sequence>
<organism evidence="1 2">
    <name type="scientific">Algoriphagus ratkowskyi</name>
    <dbReference type="NCBI Taxonomy" id="57028"/>
    <lineage>
        <taxon>Bacteria</taxon>
        <taxon>Pseudomonadati</taxon>
        <taxon>Bacteroidota</taxon>
        <taxon>Cytophagia</taxon>
        <taxon>Cytophagales</taxon>
        <taxon>Cyclobacteriaceae</taxon>
        <taxon>Algoriphagus</taxon>
    </lineage>
</organism>
<comment type="caution">
    <text evidence="1">The sequence shown here is derived from an EMBL/GenBank/DDBJ whole genome shotgun (WGS) entry which is preliminary data.</text>
</comment>
<accession>A0A2W7QL74</accession>
<reference evidence="1 2" key="1">
    <citation type="submission" date="2018-06" db="EMBL/GenBank/DDBJ databases">
        <title>Genomic Encyclopedia of Archaeal and Bacterial Type Strains, Phase II (KMG-II): from individual species to whole genera.</title>
        <authorList>
            <person name="Goeker M."/>
        </authorList>
    </citation>
    <scope>NUCLEOTIDE SEQUENCE [LARGE SCALE GENOMIC DNA]</scope>
    <source>
        <strain evidence="1 2">DSM 22686</strain>
    </source>
</reference>
<protein>
    <recommendedName>
        <fullName evidence="3">RHS repeat-associated protein</fullName>
    </recommendedName>
</protein>
<dbReference type="EMBL" id="QKZU01000033">
    <property type="protein sequence ID" value="PZX49218.1"/>
    <property type="molecule type" value="Genomic_DNA"/>
</dbReference>
<proteinExistence type="predicted"/>
<evidence type="ECO:0000313" key="1">
    <source>
        <dbReference type="EMBL" id="PZX49218.1"/>
    </source>
</evidence>
<evidence type="ECO:0008006" key="3">
    <source>
        <dbReference type="Google" id="ProtNLM"/>
    </source>
</evidence>
<dbReference type="Proteomes" id="UP000249115">
    <property type="component" value="Unassembled WGS sequence"/>
</dbReference>
<gene>
    <name evidence="1" type="ORF">LV84_04282</name>
</gene>